<evidence type="ECO:0000313" key="3">
    <source>
        <dbReference type="Proteomes" id="UP000264779"/>
    </source>
</evidence>
<dbReference type="InterPro" id="IPR000182">
    <property type="entry name" value="GNAT_dom"/>
</dbReference>
<dbReference type="RefSeq" id="WP_272965036.1">
    <property type="nucleotide sequence ID" value="NZ_CALBIY010000025.1"/>
</dbReference>
<evidence type="ECO:0000259" key="1">
    <source>
        <dbReference type="Pfam" id="PF13302"/>
    </source>
</evidence>
<dbReference type="EMBL" id="DONK01000008">
    <property type="protein sequence ID" value="HBU49764.1"/>
    <property type="molecule type" value="Genomic_DNA"/>
</dbReference>
<dbReference type="SUPFAM" id="SSF55729">
    <property type="entry name" value="Acyl-CoA N-acyltransferases (Nat)"/>
    <property type="match status" value="1"/>
</dbReference>
<evidence type="ECO:0000313" key="2">
    <source>
        <dbReference type="EMBL" id="HBU49764.1"/>
    </source>
</evidence>
<reference evidence="2 3" key="1">
    <citation type="journal article" date="2018" name="Nat. Biotechnol.">
        <title>A standardized bacterial taxonomy based on genome phylogeny substantially revises the tree of life.</title>
        <authorList>
            <person name="Parks D.H."/>
            <person name="Chuvochina M."/>
            <person name="Waite D.W."/>
            <person name="Rinke C."/>
            <person name="Skarshewski A."/>
            <person name="Chaumeil P.A."/>
            <person name="Hugenholtz P."/>
        </authorList>
    </citation>
    <scope>NUCLEOTIDE SEQUENCE [LARGE SCALE GENOMIC DNA]</scope>
    <source>
        <strain evidence="2">UBA11621</strain>
    </source>
</reference>
<organism evidence="2 3">
    <name type="scientific">Alteromonas australica</name>
    <dbReference type="NCBI Taxonomy" id="589873"/>
    <lineage>
        <taxon>Bacteria</taxon>
        <taxon>Pseudomonadati</taxon>
        <taxon>Pseudomonadota</taxon>
        <taxon>Gammaproteobacteria</taxon>
        <taxon>Alteromonadales</taxon>
        <taxon>Alteromonadaceae</taxon>
        <taxon>Alteromonas/Salinimonas group</taxon>
        <taxon>Alteromonas</taxon>
    </lineage>
</organism>
<dbReference type="AlphaFoldDB" id="A0A358DU12"/>
<dbReference type="GO" id="GO:0016747">
    <property type="term" value="F:acyltransferase activity, transferring groups other than amino-acyl groups"/>
    <property type="evidence" value="ECO:0007669"/>
    <property type="project" value="InterPro"/>
</dbReference>
<feature type="domain" description="N-acetyltransferase" evidence="1">
    <location>
        <begin position="11"/>
        <end position="151"/>
    </location>
</feature>
<name>A0A358DU12_9ALTE</name>
<dbReference type="Gene3D" id="3.40.630.30">
    <property type="match status" value="1"/>
</dbReference>
<dbReference type="PANTHER" id="PTHR43415:SF3">
    <property type="entry name" value="GNAT-FAMILY ACETYLTRANSFERASE"/>
    <property type="match status" value="1"/>
</dbReference>
<comment type="caution">
    <text evidence="2">The sequence shown here is derived from an EMBL/GenBank/DDBJ whole genome shotgun (WGS) entry which is preliminary data.</text>
</comment>
<proteinExistence type="predicted"/>
<protein>
    <recommendedName>
        <fullName evidence="1">N-acetyltransferase domain-containing protein</fullName>
    </recommendedName>
</protein>
<sequence length="191" mass="21790">MNTTTVTGYQVTLVPITLEHQALLRQWRNSPDIKQCMFSNGTISEAQQLTWFNRIKGCENEWHWIVSYKGAFIGSTNIKATAEGASVSESPELEAGLYIGEGRYKNNILAFAPTLAMYDYCFEQFQTQNFKARVKATNSAAIHYNQKLGYKTIRTEEQGSVLEMLLTFNDYQNSTKMLKQFLSRSVKNKRG</sequence>
<dbReference type="Proteomes" id="UP000264779">
    <property type="component" value="Unassembled WGS sequence"/>
</dbReference>
<gene>
    <name evidence="2" type="ORF">DEB45_00780</name>
</gene>
<dbReference type="InterPro" id="IPR016181">
    <property type="entry name" value="Acyl_CoA_acyltransferase"/>
</dbReference>
<dbReference type="PANTHER" id="PTHR43415">
    <property type="entry name" value="SPERMIDINE N(1)-ACETYLTRANSFERASE"/>
    <property type="match status" value="1"/>
</dbReference>
<accession>A0A358DU12</accession>
<dbReference type="Pfam" id="PF13302">
    <property type="entry name" value="Acetyltransf_3"/>
    <property type="match status" value="1"/>
</dbReference>